<keyword evidence="5" id="KW-0547">Nucleotide-binding</keyword>
<dbReference type="Pfam" id="PF08352">
    <property type="entry name" value="oligo_HPY"/>
    <property type="match status" value="2"/>
</dbReference>
<comment type="caution">
    <text evidence="9">The sequence shown here is derived from an EMBL/GenBank/DDBJ whole genome shotgun (WGS) entry which is preliminary data.</text>
</comment>
<evidence type="ECO:0000256" key="5">
    <source>
        <dbReference type="ARBA" id="ARBA00022741"/>
    </source>
</evidence>
<dbReference type="Proteomes" id="UP000564885">
    <property type="component" value="Unassembled WGS sequence"/>
</dbReference>
<dbReference type="SUPFAM" id="SSF52540">
    <property type="entry name" value="P-loop containing nucleoside triphosphate hydrolases"/>
    <property type="match status" value="2"/>
</dbReference>
<dbReference type="NCBIfam" id="NF008453">
    <property type="entry name" value="PRK11308.1"/>
    <property type="match status" value="2"/>
</dbReference>
<evidence type="ECO:0000256" key="7">
    <source>
        <dbReference type="ARBA" id="ARBA00023136"/>
    </source>
</evidence>
<dbReference type="GO" id="GO:0005886">
    <property type="term" value="C:plasma membrane"/>
    <property type="evidence" value="ECO:0007669"/>
    <property type="project" value="UniProtKB-SubCell"/>
</dbReference>
<organism evidence="9 10">
    <name type="scientific">Enterovirga aerilata</name>
    <dbReference type="NCBI Taxonomy" id="2730920"/>
    <lineage>
        <taxon>Bacteria</taxon>
        <taxon>Pseudomonadati</taxon>
        <taxon>Pseudomonadota</taxon>
        <taxon>Alphaproteobacteria</taxon>
        <taxon>Hyphomicrobiales</taxon>
        <taxon>Methylobacteriaceae</taxon>
        <taxon>Enterovirga</taxon>
    </lineage>
</organism>
<dbReference type="Pfam" id="PF00005">
    <property type="entry name" value="ABC_tran"/>
    <property type="match status" value="2"/>
</dbReference>
<dbReference type="PANTHER" id="PTHR43297:SF2">
    <property type="entry name" value="DIPEPTIDE TRANSPORT ATP-BINDING PROTEIN DPPD"/>
    <property type="match status" value="1"/>
</dbReference>
<dbReference type="PANTHER" id="PTHR43297">
    <property type="entry name" value="OLIGOPEPTIDE TRANSPORT ATP-BINDING PROTEIN APPD"/>
    <property type="match status" value="1"/>
</dbReference>
<sequence length="537" mass="58361">MESAKPVLEVKNLTVALPVGGDRRHAVEGVSLTVNTGEIVCIVGESGSGKSVTAFSVMGLLPKVLKPSAGQILLEGENVLEASPQRLRDLRGTRMAMIFQEPMTALNPVLTIGDQIDEVLRIHTDLGAAERRTRVLGIMEAMRLPDPERIYASYPHQLSGGQRQRIMIAAALVLDPALLIADEPTTALDVTTQAQILKLIKELQSRRGTGVLFITHDFGVVAEIADRVVVMEGGHVVEEGPAEEVLTRPKHAYTRMLIGAVPSLKPKGRPEPTGPVALEGIGLGKTYGERRFFSRPRIVKAAAAVNLKVRRGETLGIVGESGSGKTTVARCIARLIEPTEGAILVSNADIAKLRERQLRPYRRRIQVVFQDPYRSLNPRRTVGASIVEGPMNYGLPAADATARAREIMKLVGLQPDALSRYPHQFSGGQRQRIAIARALAMEPDVLIADEAVSALDVSVQKQVLDLLDDVQKRFQLAILFITHDLRVAAQICDRIMVMEKGVVVEEGRTSEVFASPSHPYTRALLDAAPGRDFAFAA</sequence>
<dbReference type="InterPro" id="IPR003593">
    <property type="entry name" value="AAA+_ATPase"/>
</dbReference>
<name>A0A849HVH9_9HYPH</name>
<dbReference type="GO" id="GO:0055085">
    <property type="term" value="P:transmembrane transport"/>
    <property type="evidence" value="ECO:0007669"/>
    <property type="project" value="UniProtKB-ARBA"/>
</dbReference>
<feature type="domain" description="ABC transporter" evidence="8">
    <location>
        <begin position="278"/>
        <end position="525"/>
    </location>
</feature>
<dbReference type="FunFam" id="3.40.50.300:FF:000016">
    <property type="entry name" value="Oligopeptide ABC transporter ATP-binding component"/>
    <property type="match status" value="2"/>
</dbReference>
<comment type="similarity">
    <text evidence="2">Belongs to the ABC transporter superfamily.</text>
</comment>
<dbReference type="PROSITE" id="PS00211">
    <property type="entry name" value="ABC_TRANSPORTER_1"/>
    <property type="match status" value="2"/>
</dbReference>
<dbReference type="InterPro" id="IPR013563">
    <property type="entry name" value="Oligopep_ABC_C"/>
</dbReference>
<proteinExistence type="inferred from homology"/>
<evidence type="ECO:0000256" key="2">
    <source>
        <dbReference type="ARBA" id="ARBA00005417"/>
    </source>
</evidence>
<keyword evidence="4" id="KW-1003">Cell membrane</keyword>
<dbReference type="Gene3D" id="3.40.50.300">
    <property type="entry name" value="P-loop containing nucleotide triphosphate hydrolases"/>
    <property type="match status" value="2"/>
</dbReference>
<dbReference type="GO" id="GO:0005524">
    <property type="term" value="F:ATP binding"/>
    <property type="evidence" value="ECO:0007669"/>
    <property type="project" value="UniProtKB-KW"/>
</dbReference>
<accession>A0A849HVH9</accession>
<evidence type="ECO:0000313" key="10">
    <source>
        <dbReference type="Proteomes" id="UP000564885"/>
    </source>
</evidence>
<keyword evidence="6 9" id="KW-0067">ATP-binding</keyword>
<dbReference type="GO" id="GO:0016887">
    <property type="term" value="F:ATP hydrolysis activity"/>
    <property type="evidence" value="ECO:0007669"/>
    <property type="project" value="InterPro"/>
</dbReference>
<dbReference type="InterPro" id="IPR003439">
    <property type="entry name" value="ABC_transporter-like_ATP-bd"/>
</dbReference>
<dbReference type="NCBIfam" id="NF007739">
    <property type="entry name" value="PRK10419.1"/>
    <property type="match status" value="2"/>
</dbReference>
<gene>
    <name evidence="9" type="ORF">HJG44_03875</name>
</gene>
<dbReference type="EMBL" id="JABEPP010000001">
    <property type="protein sequence ID" value="NNM71536.1"/>
    <property type="molecule type" value="Genomic_DNA"/>
</dbReference>
<evidence type="ECO:0000256" key="3">
    <source>
        <dbReference type="ARBA" id="ARBA00022448"/>
    </source>
</evidence>
<dbReference type="PROSITE" id="PS50893">
    <property type="entry name" value="ABC_TRANSPORTER_2"/>
    <property type="match status" value="2"/>
</dbReference>
<evidence type="ECO:0000256" key="1">
    <source>
        <dbReference type="ARBA" id="ARBA00004417"/>
    </source>
</evidence>
<dbReference type="GO" id="GO:0015833">
    <property type="term" value="P:peptide transport"/>
    <property type="evidence" value="ECO:0007669"/>
    <property type="project" value="InterPro"/>
</dbReference>
<protein>
    <submittedName>
        <fullName evidence="9">ABC transporter ATP-binding protein</fullName>
    </submittedName>
</protein>
<comment type="subcellular location">
    <subcellularLocation>
        <location evidence="1">Cell inner membrane</location>
        <topology evidence="1">Peripheral membrane protein</topology>
    </subcellularLocation>
</comment>
<dbReference type="RefSeq" id="WP_171216988.1">
    <property type="nucleotide sequence ID" value="NZ_JABEPP010000001.1"/>
</dbReference>
<evidence type="ECO:0000313" key="9">
    <source>
        <dbReference type="EMBL" id="NNM71536.1"/>
    </source>
</evidence>
<evidence type="ECO:0000256" key="6">
    <source>
        <dbReference type="ARBA" id="ARBA00022840"/>
    </source>
</evidence>
<dbReference type="CDD" id="cd03257">
    <property type="entry name" value="ABC_NikE_OppD_transporters"/>
    <property type="match status" value="2"/>
</dbReference>
<keyword evidence="10" id="KW-1185">Reference proteome</keyword>
<reference evidence="9 10" key="1">
    <citation type="submission" date="2020-04" db="EMBL/GenBank/DDBJ databases">
        <title>Enterovirga sp. isolate from soil.</title>
        <authorList>
            <person name="Chea S."/>
            <person name="Kim D.-U."/>
        </authorList>
    </citation>
    <scope>NUCLEOTIDE SEQUENCE [LARGE SCALE GENOMIC DNA]</scope>
    <source>
        <strain evidence="9 10">DB1703</strain>
    </source>
</reference>
<evidence type="ECO:0000259" key="8">
    <source>
        <dbReference type="PROSITE" id="PS50893"/>
    </source>
</evidence>
<keyword evidence="3" id="KW-0813">Transport</keyword>
<dbReference type="AlphaFoldDB" id="A0A849HVH9"/>
<feature type="domain" description="ABC transporter" evidence="8">
    <location>
        <begin position="8"/>
        <end position="258"/>
    </location>
</feature>
<keyword evidence="7" id="KW-0472">Membrane</keyword>
<dbReference type="InterPro" id="IPR027417">
    <property type="entry name" value="P-loop_NTPase"/>
</dbReference>
<dbReference type="SMART" id="SM00382">
    <property type="entry name" value="AAA"/>
    <property type="match status" value="2"/>
</dbReference>
<dbReference type="InterPro" id="IPR017871">
    <property type="entry name" value="ABC_transporter-like_CS"/>
</dbReference>
<dbReference type="InterPro" id="IPR050388">
    <property type="entry name" value="ABC_Ni/Peptide_Import"/>
</dbReference>
<evidence type="ECO:0000256" key="4">
    <source>
        <dbReference type="ARBA" id="ARBA00022475"/>
    </source>
</evidence>